<dbReference type="AlphaFoldDB" id="K0R070"/>
<gene>
    <name evidence="2" type="ORF">THAOC_36433</name>
</gene>
<feature type="compositionally biased region" description="Basic and acidic residues" evidence="1">
    <location>
        <begin position="186"/>
        <end position="200"/>
    </location>
</feature>
<feature type="compositionally biased region" description="Basic residues" evidence="1">
    <location>
        <begin position="151"/>
        <end position="174"/>
    </location>
</feature>
<comment type="caution">
    <text evidence="2">The sequence shown here is derived from an EMBL/GenBank/DDBJ whole genome shotgun (WGS) entry which is preliminary data.</text>
</comment>
<feature type="region of interest" description="Disordered" evidence="1">
    <location>
        <begin position="1"/>
        <end position="21"/>
    </location>
</feature>
<feature type="region of interest" description="Disordered" evidence="1">
    <location>
        <begin position="217"/>
        <end position="421"/>
    </location>
</feature>
<evidence type="ECO:0000313" key="3">
    <source>
        <dbReference type="Proteomes" id="UP000266841"/>
    </source>
</evidence>
<reference evidence="2 3" key="1">
    <citation type="journal article" date="2012" name="Genome Biol.">
        <title>Genome and low-iron response of an oceanic diatom adapted to chronic iron limitation.</title>
        <authorList>
            <person name="Lommer M."/>
            <person name="Specht M."/>
            <person name="Roy A.S."/>
            <person name="Kraemer L."/>
            <person name="Andreson R."/>
            <person name="Gutowska M.A."/>
            <person name="Wolf J."/>
            <person name="Bergner S.V."/>
            <person name="Schilhabel M.B."/>
            <person name="Klostermeier U.C."/>
            <person name="Beiko R.G."/>
            <person name="Rosenstiel P."/>
            <person name="Hippler M."/>
            <person name="Laroche J."/>
        </authorList>
    </citation>
    <scope>NUCLEOTIDE SEQUENCE [LARGE SCALE GENOMIC DNA]</scope>
    <source>
        <strain evidence="2 3">CCMP1005</strain>
    </source>
</reference>
<dbReference type="Proteomes" id="UP000266841">
    <property type="component" value="Unassembled WGS sequence"/>
</dbReference>
<evidence type="ECO:0000256" key="1">
    <source>
        <dbReference type="SAM" id="MobiDB-lite"/>
    </source>
</evidence>
<feature type="compositionally biased region" description="Basic and acidic residues" evidence="1">
    <location>
        <begin position="340"/>
        <end position="351"/>
    </location>
</feature>
<feature type="region of interest" description="Disordered" evidence="1">
    <location>
        <begin position="45"/>
        <end position="74"/>
    </location>
</feature>
<feature type="compositionally biased region" description="Pro residues" evidence="1">
    <location>
        <begin position="278"/>
        <end position="287"/>
    </location>
</feature>
<organism evidence="2 3">
    <name type="scientific">Thalassiosira oceanica</name>
    <name type="common">Marine diatom</name>
    <dbReference type="NCBI Taxonomy" id="159749"/>
    <lineage>
        <taxon>Eukaryota</taxon>
        <taxon>Sar</taxon>
        <taxon>Stramenopiles</taxon>
        <taxon>Ochrophyta</taxon>
        <taxon>Bacillariophyta</taxon>
        <taxon>Coscinodiscophyceae</taxon>
        <taxon>Thalassiosirophycidae</taxon>
        <taxon>Thalassiosirales</taxon>
        <taxon>Thalassiosiraceae</taxon>
        <taxon>Thalassiosira</taxon>
    </lineage>
</organism>
<name>K0R070_THAOC</name>
<sequence length="421" mass="44279">MGRGGRVARRRTRGAGARGSGVTAMAASLAVALIRSPAAAALRSAMRPSAPGRAITSLSRPGAGRGRAAGGRRRWASPWHGMTRRRPVPAVLHVRVPVPGRSRDQGRLGPLAELAPLLVAPDVGRRLPPRGHVLLVVAGRRAGVGQAGAAHRARRRGGPGRRRRGARPGRRPHARAASGGPGDTVGVRRPDGEPGGRKAGGEAAVLVVVRRRRDVRRYSSRRGRDGDPARAERGVRRGHRLGQDPRLPPPGDPVPPRAGARGAVRRAVRVALDGGPRAAPPSPPSPRGRPGADEGAGPADPRRPQGRVAHVQDLERARRGGGRLREAAEEARRPARGRARRDARAAREAPRRGRRLPGLGAARGHRRDGHDARAGIPGRHRRAAAPDAVQGGSPSGPARGRRWVEGAPQIDTDDGHDDPAV</sequence>
<dbReference type="EMBL" id="AGNL01048966">
    <property type="protein sequence ID" value="EJK44985.1"/>
    <property type="molecule type" value="Genomic_DNA"/>
</dbReference>
<feature type="compositionally biased region" description="Basic and acidic residues" evidence="1">
    <location>
        <begin position="222"/>
        <end position="235"/>
    </location>
</feature>
<feature type="compositionally biased region" description="Pro residues" evidence="1">
    <location>
        <begin position="246"/>
        <end position="256"/>
    </location>
</feature>
<accession>K0R070</accession>
<feature type="compositionally biased region" description="Acidic residues" evidence="1">
    <location>
        <begin position="411"/>
        <end position="421"/>
    </location>
</feature>
<keyword evidence="3" id="KW-1185">Reference proteome</keyword>
<evidence type="ECO:0000313" key="2">
    <source>
        <dbReference type="EMBL" id="EJK44985.1"/>
    </source>
</evidence>
<protein>
    <submittedName>
        <fullName evidence="2">Uncharacterized protein</fullName>
    </submittedName>
</protein>
<proteinExistence type="predicted"/>
<feature type="non-terminal residue" evidence="2">
    <location>
        <position position="421"/>
    </location>
</feature>
<feature type="compositionally biased region" description="Basic residues" evidence="1">
    <location>
        <begin position="1"/>
        <end position="13"/>
    </location>
</feature>
<feature type="compositionally biased region" description="Basic and acidic residues" evidence="1">
    <location>
        <begin position="310"/>
        <end position="333"/>
    </location>
</feature>
<feature type="region of interest" description="Disordered" evidence="1">
    <location>
        <begin position="143"/>
        <end position="204"/>
    </location>
</feature>